<dbReference type="GO" id="GO:0070733">
    <property type="term" value="F:AMPylase activity"/>
    <property type="evidence" value="ECO:0007669"/>
    <property type="project" value="UniProtKB-EC"/>
</dbReference>
<sequence>MVKRLQNALRRNKNSSCDYTYSGSNTLKNKHGIQDSLYLDKKSQLLSEKIAVQLRQEPLPKNFDSSYLKYLHKCLFEEMFEWAGHTRDLPFTFADGTTAEMVNVTIPNSDVFFQESQKIAKSLQKFDQALIEKKQLKDLSREKFVEEAVKLFSFLNYVHPFRDGNGRAQRMFFEKLAEAAGHQLDFSIATKQRMTFACRDAIPVKGNVNYKTMQHLFEDISNPKKVHILRNFLCSLPQYERNYMDSHVVIVPRDNVIYTGRYKNSSSDSIIIVTKDSYIVCCKDHLTPEKLKTLKCGDTVTFAIPGNKDLDQILIPAEKLAPLKKEELLEKIRNDTAIQNCEKEIKHLSKLVYGNSQKLNRSIEFIKQTAEDNEKTSNWLLKHLSTGDDLAGLTICGIKTPKRRTAERNILPLNQKIRTYISIVESSKNKIMQNHHLEQKRLENSVEMPSKAVQDILVMPQDIRRQKLTSKNCIELQKELCHFLCKVNSRLSKDQSKAIRKGNYKEIAESIGMSESKAQTLIVIFNETREVYQQLQKIKMNRSTQMAMAI</sequence>
<reference evidence="9 10" key="2">
    <citation type="journal article" date="2011" name="PLoS Genet.">
        <title>Parallel evolution of a type IV secretion system in radiating lineages of the host-restricted bacterial pathogen Bartonella.</title>
        <authorList>
            <person name="Engel P."/>
            <person name="Salzburger W."/>
            <person name="Liesch M."/>
            <person name="Chang C.C."/>
            <person name="Maruyama S."/>
            <person name="Lanz C."/>
            <person name="Calteau A."/>
            <person name="Lajus A."/>
            <person name="Medigue C."/>
            <person name="Schuster S.C."/>
            <person name="Dehio C."/>
        </authorList>
    </citation>
    <scope>NUCLEOTIDE SEQUENCE [LARGE SCALE GENOMIC DNA]</scope>
    <source>
        <strain evidence="10">CIP 104772 / 73</strain>
    </source>
</reference>
<dbReference type="EMBL" id="FN645454">
    <property type="protein sequence ID" value="CBI76321.1"/>
    <property type="molecule type" value="Genomic_DNA"/>
</dbReference>
<dbReference type="Gene3D" id="2.40.50.140">
    <property type="entry name" value="Nucleic acid-binding proteins"/>
    <property type="match status" value="1"/>
</dbReference>
<dbReference type="Pfam" id="PF18543">
    <property type="entry name" value="ID"/>
    <property type="match status" value="1"/>
</dbReference>
<evidence type="ECO:0000256" key="6">
    <source>
        <dbReference type="ARBA" id="ARBA00047939"/>
    </source>
</evidence>
<dbReference type="Gene3D" id="1.10.3290.10">
    <property type="entry name" value="Fido-like domain"/>
    <property type="match status" value="1"/>
</dbReference>
<dbReference type="PANTHER" id="PTHR39560">
    <property type="entry name" value="PROTEIN ADENYLYLTRANSFERASE FIC-RELATED"/>
    <property type="match status" value="1"/>
</dbReference>
<dbReference type="eggNOG" id="COG2184">
    <property type="taxonomic scope" value="Bacteria"/>
</dbReference>
<dbReference type="GO" id="GO:0005524">
    <property type="term" value="F:ATP binding"/>
    <property type="evidence" value="ECO:0007669"/>
    <property type="project" value="UniProtKB-KW"/>
</dbReference>
<feature type="domain" description="Fido" evidence="8">
    <location>
        <begin position="63"/>
        <end position="219"/>
    </location>
</feature>
<evidence type="ECO:0000256" key="2">
    <source>
        <dbReference type="ARBA" id="ARBA00022695"/>
    </source>
</evidence>
<dbReference type="HOGENOM" id="CLU_024177_0_0_5"/>
<dbReference type="PANTHER" id="PTHR39560:SF1">
    <property type="entry name" value="PROTEIN ADENYLYLTRANSFERASE FIC-RELATED"/>
    <property type="match status" value="1"/>
</dbReference>
<keyword evidence="4" id="KW-0067">ATP-binding</keyword>
<dbReference type="KEGG" id="bcd:BARCL_0640"/>
<keyword evidence="2" id="KW-0548">Nucleotidyltransferase</keyword>
<dbReference type="InterPro" id="IPR012340">
    <property type="entry name" value="NA-bd_OB-fold"/>
</dbReference>
<accession>E6YHI3</accession>
<dbReference type="PROSITE" id="PS51459">
    <property type="entry name" value="FIDO"/>
    <property type="match status" value="1"/>
</dbReference>
<dbReference type="GO" id="GO:0051302">
    <property type="term" value="P:regulation of cell division"/>
    <property type="evidence" value="ECO:0007669"/>
    <property type="project" value="TreeGrafter"/>
</dbReference>
<dbReference type="InterPro" id="IPR036597">
    <property type="entry name" value="Fido-like_dom_sf"/>
</dbReference>
<evidence type="ECO:0000256" key="3">
    <source>
        <dbReference type="ARBA" id="ARBA00022741"/>
    </source>
</evidence>
<evidence type="ECO:0000256" key="4">
    <source>
        <dbReference type="ARBA" id="ARBA00022840"/>
    </source>
</evidence>
<keyword evidence="3" id="KW-0547">Nucleotide-binding</keyword>
<dbReference type="STRING" id="696125.BARCL_0640"/>
<name>E6YHI3_BARC7</name>
<keyword evidence="1" id="KW-0808">Transferase</keyword>
<comment type="catalytic activity">
    <reaction evidence="7">
        <text>L-tyrosyl-[protein] + ATP = O-(5'-adenylyl)-L-tyrosyl-[protein] + diphosphate</text>
        <dbReference type="Rhea" id="RHEA:54288"/>
        <dbReference type="Rhea" id="RHEA-COMP:10136"/>
        <dbReference type="Rhea" id="RHEA-COMP:13846"/>
        <dbReference type="ChEBI" id="CHEBI:30616"/>
        <dbReference type="ChEBI" id="CHEBI:33019"/>
        <dbReference type="ChEBI" id="CHEBI:46858"/>
        <dbReference type="ChEBI" id="CHEBI:83624"/>
        <dbReference type="EC" id="2.7.7.108"/>
    </reaction>
</comment>
<dbReference type="NCBIfam" id="NF033856">
    <property type="entry name" value="T4SS_effec_BID"/>
    <property type="match status" value="1"/>
</dbReference>
<dbReference type="Pfam" id="PF02661">
    <property type="entry name" value="Fic"/>
    <property type="match status" value="1"/>
</dbReference>
<dbReference type="Proteomes" id="UP000009101">
    <property type="component" value="Chromosome"/>
</dbReference>
<dbReference type="EC" id="2.7.7.108" evidence="5"/>
<proteinExistence type="predicted"/>
<evidence type="ECO:0000256" key="5">
    <source>
        <dbReference type="ARBA" id="ARBA00034531"/>
    </source>
</evidence>
<dbReference type="OrthoDB" id="9813719at2"/>
<dbReference type="AlphaFoldDB" id="E6YHI3"/>
<evidence type="ECO:0000313" key="10">
    <source>
        <dbReference type="Proteomes" id="UP000009101"/>
    </source>
</evidence>
<dbReference type="InterPro" id="IPR003812">
    <property type="entry name" value="Fido"/>
</dbReference>
<evidence type="ECO:0000313" key="9">
    <source>
        <dbReference type="EMBL" id="CBI76321.1"/>
    </source>
</evidence>
<evidence type="ECO:0000256" key="1">
    <source>
        <dbReference type="ARBA" id="ARBA00022679"/>
    </source>
</evidence>
<dbReference type="SUPFAM" id="SSF140931">
    <property type="entry name" value="Fic-like"/>
    <property type="match status" value="1"/>
</dbReference>
<evidence type="ECO:0000259" key="8">
    <source>
        <dbReference type="PROSITE" id="PS51459"/>
    </source>
</evidence>
<keyword evidence="10" id="KW-1185">Reference proteome</keyword>
<protein>
    <recommendedName>
        <fullName evidence="5">protein adenylyltransferase</fullName>
        <ecNumber evidence="5">2.7.7.108</ecNumber>
    </recommendedName>
</protein>
<organism evidence="9 10">
    <name type="scientific">Bartonella clarridgeiae (strain CCUG 45776 / CIP 104772 / 73)</name>
    <dbReference type="NCBI Taxonomy" id="696125"/>
    <lineage>
        <taxon>Bacteria</taxon>
        <taxon>Pseudomonadati</taxon>
        <taxon>Pseudomonadota</taxon>
        <taxon>Alphaproteobacteria</taxon>
        <taxon>Hyphomicrobiales</taxon>
        <taxon>Bartonellaceae</taxon>
        <taxon>Bartonella</taxon>
    </lineage>
</organism>
<dbReference type="RefSeq" id="WP_013544972.1">
    <property type="nucleotide sequence ID" value="NC_014932.1"/>
</dbReference>
<dbReference type="InterPro" id="IPR040548">
    <property type="entry name" value="BepA_ID"/>
</dbReference>
<gene>
    <name evidence="9" type="ordered locus">BARCL_0640</name>
</gene>
<evidence type="ECO:0000256" key="7">
    <source>
        <dbReference type="ARBA" id="ARBA00048696"/>
    </source>
</evidence>
<reference evidence="10" key="1">
    <citation type="submission" date="2009-11" db="EMBL/GenBank/DDBJ databases">
        <title>Genome sequencing of Bartonella species and comparative genomics.</title>
        <authorList>
            <person name="Engel P."/>
            <person name="Salzburger W."/>
            <person name="Marius L."/>
            <person name="Chao-Chin C."/>
            <person name="Soichi M."/>
            <person name="Christa L."/>
            <person name="Alexandra C."/>
            <person name="Aurelie L."/>
            <person name="Claudine M."/>
            <person name="Stephan S.C."/>
            <person name="Christoph D."/>
        </authorList>
    </citation>
    <scope>NUCLEOTIDE SEQUENCE [LARGE SCALE GENOMIC DNA]</scope>
    <source>
        <strain evidence="10">CIP 104772 / 73</strain>
    </source>
</reference>
<comment type="catalytic activity">
    <reaction evidence="6">
        <text>L-threonyl-[protein] + ATP = 3-O-(5'-adenylyl)-L-threonyl-[protein] + diphosphate</text>
        <dbReference type="Rhea" id="RHEA:54292"/>
        <dbReference type="Rhea" id="RHEA-COMP:11060"/>
        <dbReference type="Rhea" id="RHEA-COMP:13847"/>
        <dbReference type="ChEBI" id="CHEBI:30013"/>
        <dbReference type="ChEBI" id="CHEBI:30616"/>
        <dbReference type="ChEBI" id="CHEBI:33019"/>
        <dbReference type="ChEBI" id="CHEBI:138113"/>
        <dbReference type="EC" id="2.7.7.108"/>
    </reaction>
</comment>